<evidence type="ECO:0000256" key="10">
    <source>
        <dbReference type="PIRSR" id="PIRSR005586-2"/>
    </source>
</evidence>
<comment type="function">
    <text evidence="8">DNA-dependent RNA polymerase catalyzes the transcription of DNA into RNA using the four ribonucleoside triphosphates as substrates.</text>
</comment>
<keyword evidence="4 10" id="KW-0863">Zinc-finger</keyword>
<dbReference type="InterPro" id="IPR034004">
    <property type="entry name" value="Zn_ribbon_RPA12_C"/>
</dbReference>
<name>A0A448YGT6_BRENA</name>
<dbReference type="PROSITE" id="PS51133">
    <property type="entry name" value="ZF_TFIIS_2"/>
    <property type="match status" value="1"/>
</dbReference>
<keyword evidence="3 9" id="KW-0479">Metal-binding</keyword>
<evidence type="ECO:0000256" key="8">
    <source>
        <dbReference type="PIRNR" id="PIRNR005586"/>
    </source>
</evidence>
<feature type="domain" description="TFIIS-type" evidence="12">
    <location>
        <begin position="80"/>
        <end position="120"/>
    </location>
</feature>
<comment type="similarity">
    <text evidence="8 11">Belongs to the archaeal rpoM/eukaryotic RPA12/RPB9/RPC11 RNA polymerase family.</text>
</comment>
<dbReference type="GO" id="GO:0003899">
    <property type="term" value="F:DNA-directed RNA polymerase activity"/>
    <property type="evidence" value="ECO:0007669"/>
    <property type="project" value="InterPro"/>
</dbReference>
<organism evidence="13 14">
    <name type="scientific">Brettanomyces naardenensis</name>
    <name type="common">Yeast</name>
    <dbReference type="NCBI Taxonomy" id="13370"/>
    <lineage>
        <taxon>Eukaryota</taxon>
        <taxon>Fungi</taxon>
        <taxon>Dikarya</taxon>
        <taxon>Ascomycota</taxon>
        <taxon>Saccharomycotina</taxon>
        <taxon>Pichiomycetes</taxon>
        <taxon>Pichiales</taxon>
        <taxon>Pichiaceae</taxon>
        <taxon>Brettanomyces</taxon>
    </lineage>
</organism>
<keyword evidence="7 8" id="KW-0539">Nucleus</keyword>
<dbReference type="AlphaFoldDB" id="A0A448YGT6"/>
<feature type="binding site" evidence="9">
    <location>
        <position position="28"/>
    </location>
    <ligand>
        <name>Zn(2+)</name>
        <dbReference type="ChEBI" id="CHEBI:29105"/>
        <label>1</label>
    </ligand>
</feature>
<dbReference type="EMBL" id="CAACVR010000002">
    <property type="protein sequence ID" value="VEU20096.1"/>
    <property type="molecule type" value="Genomic_DNA"/>
</dbReference>
<dbReference type="PANTHER" id="PTHR11239:SF14">
    <property type="entry name" value="DNA-DIRECTED RNA POLYMERASE I SUBUNIT RPA12"/>
    <property type="match status" value="1"/>
</dbReference>
<feature type="binding site" evidence="9">
    <location>
        <position position="115"/>
    </location>
    <ligand>
        <name>Zn(2+)</name>
        <dbReference type="ChEBI" id="CHEBI:29105"/>
        <label>2</label>
    </ligand>
</feature>
<keyword evidence="14" id="KW-1185">Reference proteome</keyword>
<evidence type="ECO:0000256" key="11">
    <source>
        <dbReference type="RuleBase" id="RU003474"/>
    </source>
</evidence>
<gene>
    <name evidence="13" type="ORF">BRENAR_LOCUS831</name>
</gene>
<dbReference type="Pfam" id="PF01096">
    <property type="entry name" value="Zn_ribbon_TFIIS"/>
    <property type="match status" value="1"/>
</dbReference>
<evidence type="ECO:0000313" key="13">
    <source>
        <dbReference type="EMBL" id="VEU20096.1"/>
    </source>
</evidence>
<evidence type="ECO:0000256" key="3">
    <source>
        <dbReference type="ARBA" id="ARBA00022723"/>
    </source>
</evidence>
<feature type="zinc finger region" description="C4-type" evidence="10">
    <location>
        <begin position="10"/>
        <end position="31"/>
    </location>
</feature>
<comment type="subcellular location">
    <subcellularLocation>
        <location evidence="1">Nucleus</location>
        <location evidence="1">Nucleolus</location>
    </subcellularLocation>
</comment>
<dbReference type="Pfam" id="PF02150">
    <property type="entry name" value="Zn_ribbon_RPB9"/>
    <property type="match status" value="1"/>
</dbReference>
<dbReference type="InParanoid" id="A0A448YGT6"/>
<evidence type="ECO:0000256" key="9">
    <source>
        <dbReference type="PIRSR" id="PIRSR005586-1"/>
    </source>
</evidence>
<dbReference type="STRING" id="13370.A0A448YGT6"/>
<dbReference type="Proteomes" id="UP000290900">
    <property type="component" value="Unassembled WGS sequence"/>
</dbReference>
<dbReference type="GO" id="GO:0008270">
    <property type="term" value="F:zinc ion binding"/>
    <property type="evidence" value="ECO:0007669"/>
    <property type="project" value="UniProtKB-KW"/>
</dbReference>
<evidence type="ECO:0000256" key="5">
    <source>
        <dbReference type="ARBA" id="ARBA00022833"/>
    </source>
</evidence>
<feature type="binding site" evidence="9">
    <location>
        <position position="10"/>
    </location>
    <ligand>
        <name>Zn(2+)</name>
        <dbReference type="ChEBI" id="CHEBI:29105"/>
        <label>1</label>
    </ligand>
</feature>
<keyword evidence="5 9" id="KW-0862">Zinc</keyword>
<dbReference type="SMART" id="SM00661">
    <property type="entry name" value="RPOL9"/>
    <property type="match status" value="1"/>
</dbReference>
<dbReference type="FunCoup" id="A0A448YGT6">
    <property type="interactions" value="701"/>
</dbReference>
<feature type="binding site" evidence="9">
    <location>
        <position position="31"/>
    </location>
    <ligand>
        <name>Zn(2+)</name>
        <dbReference type="ChEBI" id="CHEBI:29105"/>
        <label>1</label>
    </ligand>
</feature>
<feature type="binding site" evidence="9">
    <location>
        <position position="112"/>
    </location>
    <ligand>
        <name>Zn(2+)</name>
        <dbReference type="ChEBI" id="CHEBI:29105"/>
        <label>2</label>
    </ligand>
</feature>
<dbReference type="GO" id="GO:0006363">
    <property type="term" value="P:termination of RNA polymerase I transcription"/>
    <property type="evidence" value="ECO:0007669"/>
    <property type="project" value="TreeGrafter"/>
</dbReference>
<evidence type="ECO:0000256" key="4">
    <source>
        <dbReference type="ARBA" id="ARBA00022771"/>
    </source>
</evidence>
<dbReference type="GO" id="GO:0003676">
    <property type="term" value="F:nucleic acid binding"/>
    <property type="evidence" value="ECO:0007669"/>
    <property type="project" value="InterPro"/>
</dbReference>
<dbReference type="SUPFAM" id="SSF57783">
    <property type="entry name" value="Zinc beta-ribbon"/>
    <property type="match status" value="1"/>
</dbReference>
<dbReference type="InterPro" id="IPR001529">
    <property type="entry name" value="Zn_ribbon_RPB9"/>
</dbReference>
<reference evidence="13 14" key="1">
    <citation type="submission" date="2018-12" db="EMBL/GenBank/DDBJ databases">
        <authorList>
            <person name="Tiukova I."/>
            <person name="Dainat J."/>
        </authorList>
    </citation>
    <scope>NUCLEOTIDE SEQUENCE [LARGE SCALE GENOMIC DNA]</scope>
</reference>
<evidence type="ECO:0000256" key="6">
    <source>
        <dbReference type="ARBA" id="ARBA00023163"/>
    </source>
</evidence>
<dbReference type="InterPro" id="IPR012164">
    <property type="entry name" value="Rpa12/Rpb9/Rpc10/TFS"/>
</dbReference>
<evidence type="ECO:0000313" key="14">
    <source>
        <dbReference type="Proteomes" id="UP000290900"/>
    </source>
</evidence>
<dbReference type="InterPro" id="IPR019761">
    <property type="entry name" value="DNA-dir_RNA_pol-M_15_CS"/>
</dbReference>
<keyword evidence="6 8" id="KW-0804">Transcription</keyword>
<evidence type="ECO:0000256" key="7">
    <source>
        <dbReference type="ARBA" id="ARBA00023242"/>
    </source>
</evidence>
<evidence type="ECO:0000256" key="2">
    <source>
        <dbReference type="ARBA" id="ARBA00022478"/>
    </source>
</evidence>
<dbReference type="OrthoDB" id="10056816at2759"/>
<dbReference type="Gene3D" id="2.20.25.10">
    <property type="match status" value="1"/>
</dbReference>
<feature type="binding site" evidence="9">
    <location>
        <position position="84"/>
    </location>
    <ligand>
        <name>Zn(2+)</name>
        <dbReference type="ChEBI" id="CHEBI:29105"/>
        <label>2</label>
    </ligand>
</feature>
<keyword evidence="2 8" id="KW-0240">DNA-directed RNA polymerase</keyword>
<dbReference type="SMART" id="SM00440">
    <property type="entry name" value="ZnF_C2C2"/>
    <property type="match status" value="1"/>
</dbReference>
<evidence type="ECO:0000256" key="1">
    <source>
        <dbReference type="ARBA" id="ARBA00004604"/>
    </source>
</evidence>
<dbReference type="GO" id="GO:0005736">
    <property type="term" value="C:RNA polymerase I complex"/>
    <property type="evidence" value="ECO:0007669"/>
    <property type="project" value="TreeGrafter"/>
</dbReference>
<dbReference type="PIRSF" id="PIRSF005586">
    <property type="entry name" value="RNApol_RpoM"/>
    <property type="match status" value="1"/>
</dbReference>
<dbReference type="PROSITE" id="PS00466">
    <property type="entry name" value="ZF_TFIIS_1"/>
    <property type="match status" value="1"/>
</dbReference>
<protein>
    <recommendedName>
        <fullName evidence="8">DNA-directed RNA polymerase subunit</fullName>
    </recommendedName>
</protein>
<dbReference type="CDD" id="cd10507">
    <property type="entry name" value="Zn-ribbon_RPA12"/>
    <property type="match status" value="1"/>
</dbReference>
<feature type="binding site" evidence="9">
    <location>
        <position position="13"/>
    </location>
    <ligand>
        <name>Zn(2+)</name>
        <dbReference type="ChEBI" id="CHEBI:29105"/>
        <label>1</label>
    </ligand>
</feature>
<feature type="binding site" evidence="9">
    <location>
        <position position="87"/>
    </location>
    <ligand>
        <name>Zn(2+)</name>
        <dbReference type="ChEBI" id="CHEBI:29105"/>
        <label>2</label>
    </ligand>
</feature>
<dbReference type="PANTHER" id="PTHR11239">
    <property type="entry name" value="DNA-DIRECTED RNA POLYMERASE"/>
    <property type="match status" value="1"/>
</dbReference>
<evidence type="ECO:0000259" key="12">
    <source>
        <dbReference type="PROSITE" id="PS51133"/>
    </source>
</evidence>
<sequence length="123" mass="13801">MSVVGSLIFCTDCGNLLDSIVHQKVLKCAVCNREYPTSEFANLKVETHPAKNAFPSALRAKQSLVKTTLHQNEVDEGATIHERCPQCGNEEMQYHTLQLRSADEGATVFYTCKKCGYRFRTNN</sequence>
<proteinExistence type="inferred from homology"/>
<dbReference type="GO" id="GO:0055029">
    <property type="term" value="C:nuclear DNA-directed RNA polymerase complex"/>
    <property type="evidence" value="ECO:0007669"/>
    <property type="project" value="UniProtKB-ARBA"/>
</dbReference>
<dbReference type="InterPro" id="IPR001222">
    <property type="entry name" value="Znf_TFIIS"/>
</dbReference>
<dbReference type="PROSITE" id="PS01030">
    <property type="entry name" value="RNA_POL_M_15KD"/>
    <property type="match status" value="1"/>
</dbReference>
<accession>A0A448YGT6</accession>